<dbReference type="PROSITE" id="PS50821">
    <property type="entry name" value="PAZ"/>
    <property type="match status" value="1"/>
</dbReference>
<evidence type="ECO:0000256" key="7">
    <source>
        <dbReference type="ARBA" id="ARBA00022845"/>
    </source>
</evidence>
<keyword evidence="8" id="KW-0694">RNA-binding</keyword>
<keyword evidence="9" id="KW-0943">RNA-mediated gene silencing</keyword>
<dbReference type="GeneTree" id="ENSGT00950000183200"/>
<dbReference type="GO" id="GO:0141008">
    <property type="term" value="P:transposable element silencing by mRNA destabilization"/>
    <property type="evidence" value="ECO:0007669"/>
    <property type="project" value="Ensembl"/>
</dbReference>
<dbReference type="GO" id="GO:0048477">
    <property type="term" value="P:oogenesis"/>
    <property type="evidence" value="ECO:0007669"/>
    <property type="project" value="Ensembl"/>
</dbReference>
<evidence type="ECO:0000259" key="14">
    <source>
        <dbReference type="PROSITE" id="PS50821"/>
    </source>
</evidence>
<dbReference type="InterPro" id="IPR003100">
    <property type="entry name" value="PAZ_dom"/>
</dbReference>
<reference evidence="16" key="1">
    <citation type="submission" date="2025-08" db="UniProtKB">
        <authorList>
            <consortium name="Ensembl"/>
        </authorList>
    </citation>
    <scope>IDENTIFICATION</scope>
</reference>
<dbReference type="GO" id="GO:0034584">
    <property type="term" value="F:piRNA binding"/>
    <property type="evidence" value="ECO:0007669"/>
    <property type="project" value="Ensembl"/>
</dbReference>
<name>A0A8C2T287_COTJA</name>
<evidence type="ECO:0000313" key="16">
    <source>
        <dbReference type="Ensembl" id="ENSCJPP00005006375.1"/>
    </source>
</evidence>
<dbReference type="FunFam" id="3.30.420.10:FF:000014">
    <property type="entry name" value="Piwi-like RNA-mediated gene silencing 1"/>
    <property type="match status" value="1"/>
</dbReference>
<dbReference type="GO" id="GO:0060903">
    <property type="term" value="P:positive regulation of meiosis I"/>
    <property type="evidence" value="ECO:0007669"/>
    <property type="project" value="Ensembl"/>
</dbReference>
<keyword evidence="3" id="KW-0488">Methylation</keyword>
<dbReference type="FunFam" id="3.40.50.2300:FF:000141">
    <property type="entry name" value="piwi-like protein 2 isoform X1"/>
    <property type="match status" value="1"/>
</dbReference>
<dbReference type="GO" id="GO:0016787">
    <property type="term" value="F:hydrolase activity"/>
    <property type="evidence" value="ECO:0007669"/>
    <property type="project" value="UniProtKB-KW"/>
</dbReference>
<dbReference type="GO" id="GO:0030718">
    <property type="term" value="P:germ-line stem cell population maintenance"/>
    <property type="evidence" value="ECO:0007669"/>
    <property type="project" value="Ensembl"/>
</dbReference>
<dbReference type="GO" id="GO:0004521">
    <property type="term" value="F:RNA endonuclease activity"/>
    <property type="evidence" value="ECO:0007669"/>
    <property type="project" value="Ensembl"/>
</dbReference>
<dbReference type="Pfam" id="PF23278">
    <property type="entry name" value="Piwi_N"/>
    <property type="match status" value="1"/>
</dbReference>
<feature type="domain" description="Piwi" evidence="15">
    <location>
        <begin position="578"/>
        <end position="868"/>
    </location>
</feature>
<dbReference type="Pfam" id="PF02170">
    <property type="entry name" value="PAZ"/>
    <property type="match status" value="1"/>
</dbReference>
<dbReference type="CDD" id="cd02845">
    <property type="entry name" value="PAZ_piwi_like"/>
    <property type="match status" value="1"/>
</dbReference>
<keyword evidence="17" id="KW-1185">Reference proteome</keyword>
<keyword evidence="4" id="KW-0963">Cytoplasm</keyword>
<protein>
    <recommendedName>
        <fullName evidence="12">Piwi-like protein 2</fullName>
    </recommendedName>
</protein>
<evidence type="ECO:0000259" key="15">
    <source>
        <dbReference type="PROSITE" id="PS50822"/>
    </source>
</evidence>
<evidence type="ECO:0000256" key="1">
    <source>
        <dbReference type="ARBA" id="ARBA00004496"/>
    </source>
</evidence>
<dbReference type="GO" id="GO:0140991">
    <property type="term" value="P:piRNA-mediated gene silencing by mRNA destabilization"/>
    <property type="evidence" value="ECO:0007669"/>
    <property type="project" value="Ensembl"/>
</dbReference>
<evidence type="ECO:0000313" key="17">
    <source>
        <dbReference type="Proteomes" id="UP000694412"/>
    </source>
</evidence>
<keyword evidence="10" id="KW-0469">Meiosis</keyword>
<dbReference type="SUPFAM" id="SSF53098">
    <property type="entry name" value="Ribonuclease H-like"/>
    <property type="match status" value="1"/>
</dbReference>
<dbReference type="Pfam" id="PF02171">
    <property type="entry name" value="Piwi"/>
    <property type="match status" value="1"/>
</dbReference>
<dbReference type="InterPro" id="IPR036085">
    <property type="entry name" value="PAZ_dom_sf"/>
</dbReference>
<dbReference type="GO" id="GO:0003729">
    <property type="term" value="F:mRNA binding"/>
    <property type="evidence" value="ECO:0007669"/>
    <property type="project" value="Ensembl"/>
</dbReference>
<keyword evidence="2" id="KW-0217">Developmental protein</keyword>
<evidence type="ECO:0000256" key="6">
    <source>
        <dbReference type="ARBA" id="ARBA00022801"/>
    </source>
</evidence>
<reference evidence="16" key="2">
    <citation type="submission" date="2025-09" db="UniProtKB">
        <authorList>
            <consortium name="Ensembl"/>
        </authorList>
    </citation>
    <scope>IDENTIFICATION</scope>
</reference>
<dbReference type="GO" id="GO:0033391">
    <property type="term" value="C:chromatoid body"/>
    <property type="evidence" value="ECO:0007669"/>
    <property type="project" value="Ensembl"/>
</dbReference>
<dbReference type="CDD" id="cd04658">
    <property type="entry name" value="Piwi_piwi-like_Euk"/>
    <property type="match status" value="1"/>
</dbReference>
<dbReference type="Gene3D" id="2.170.260.10">
    <property type="entry name" value="paz domain"/>
    <property type="match status" value="1"/>
</dbReference>
<dbReference type="GO" id="GO:0097433">
    <property type="term" value="C:dense body"/>
    <property type="evidence" value="ECO:0007669"/>
    <property type="project" value="Ensembl"/>
</dbReference>
<dbReference type="InterPro" id="IPR036397">
    <property type="entry name" value="RNaseH_sf"/>
</dbReference>
<dbReference type="GO" id="GO:0051321">
    <property type="term" value="P:meiotic cell cycle"/>
    <property type="evidence" value="ECO:0007669"/>
    <property type="project" value="UniProtKB-KW"/>
</dbReference>
<evidence type="ECO:0000256" key="11">
    <source>
        <dbReference type="ARBA" id="ARBA00038291"/>
    </source>
</evidence>
<dbReference type="SMART" id="SM00949">
    <property type="entry name" value="PAZ"/>
    <property type="match status" value="1"/>
</dbReference>
<dbReference type="PROSITE" id="PS50822">
    <property type="entry name" value="PIWI"/>
    <property type="match status" value="1"/>
</dbReference>
<dbReference type="Gene3D" id="3.40.50.2300">
    <property type="match status" value="1"/>
</dbReference>
<dbReference type="GO" id="GO:2000767">
    <property type="term" value="P:positive regulation of cytoplasmic translation"/>
    <property type="evidence" value="ECO:0007669"/>
    <property type="project" value="Ensembl"/>
</dbReference>
<evidence type="ECO:0000256" key="8">
    <source>
        <dbReference type="ARBA" id="ARBA00022884"/>
    </source>
</evidence>
<dbReference type="SUPFAM" id="SSF101690">
    <property type="entry name" value="PAZ domain"/>
    <property type="match status" value="1"/>
</dbReference>
<evidence type="ECO:0000256" key="5">
    <source>
        <dbReference type="ARBA" id="ARBA00022782"/>
    </source>
</evidence>
<keyword evidence="5" id="KW-0221">Differentiation</keyword>
<dbReference type="GO" id="GO:1990923">
    <property type="term" value="C:PET complex"/>
    <property type="evidence" value="ECO:0007669"/>
    <property type="project" value="Ensembl"/>
</dbReference>
<feature type="region of interest" description="Disordered" evidence="13">
    <location>
        <begin position="1"/>
        <end position="43"/>
    </location>
</feature>
<dbReference type="InterPro" id="IPR003165">
    <property type="entry name" value="Piwi"/>
</dbReference>
<feature type="domain" description="PAZ" evidence="14">
    <location>
        <begin position="309"/>
        <end position="418"/>
    </location>
</feature>
<dbReference type="FunFam" id="2.170.260.10:FF:000003">
    <property type="entry name" value="Piwi-like RNA-mediated gene silencing 2"/>
    <property type="match status" value="1"/>
</dbReference>
<accession>A0A8C2T287</accession>
<dbReference type="GO" id="GO:0140965">
    <property type="term" value="P:secondary piRNA processing"/>
    <property type="evidence" value="ECO:0007669"/>
    <property type="project" value="Ensembl"/>
</dbReference>
<sequence length="882" mass="99032">HRPKRAPRSASARQNTPASLRTQTSRPERKAVGSTAPAPASHHPSAYSPASSCCGLPPVTACTYSFCEDHTDQRVGPLLRLPRKQWLQTSPTRSPMTQQPFQLWAEGGAELGAIGGLSCGLCCVPPACPAVSLRAPTTKPVPKGTAVAVGLNLVRIYCQNDSVYQYHVTFSPEVECRSIRFAMLKEQREVTGDVTAFDGSILFLPILLPQPLSLTALRRTDQEQISISIQLTKVLEPSSDLCIPFYNVVFRRAMRMLDMKLVGRNFYDLSKATVLQLQIWPGYSVSIRKKDAGLFLTVDTVHRIIQGESVLSICKQNPSSFHEECTKQLVGSTVLTRYNNRTYRIDDIDWDKTPRDSFTLGSGEQISFVEYYSKTYGITVRELEQPLLIHRPKEKVVLGGKPRLDMVLLLPELTFLTGISEVKKDGRMLKMLQSPQQHYESLCSLLHRIQCNQEASQELKRWGLILSPDIHRTQGRILPSERVNLRRCSFIAAEDVNWNREVVREAAISTVDMNCWLLVYPRRLQDVTKNLVSLLRSCCGPIGMQVNQPGLVELKDERLETYVRTIRSVLGHEDKVQLLLCITTGTKGDVYSAIKKLCCVHSPVPSQVINVSSLQGHMAKLRSVVQKVLLQMNCKLGGELWGVDIPLKQLMVIGMDVSHSRGTRSVIGFVASTNQLLTRWYSRVVFQLPQQEIADSLRLCLANALQQFHEMNHCLPKKIVLYRDGVSDSQLDTVLKYEIPQLQKCFEAFESYSPSMAVLVVQKQMGTNFYSGSSDHISAAPAGLVVDHSITSTEWQDFFLLAHCPRLGCSVPTRYICVLNTASLSTEHLQRLTFKLCHLYWNWPGTIRVPAPCKYAHRLAFLAGQVLQHEPSVQLCNQLFFL</sequence>
<evidence type="ECO:0000256" key="4">
    <source>
        <dbReference type="ARBA" id="ARBA00022490"/>
    </source>
</evidence>
<dbReference type="InterPro" id="IPR012337">
    <property type="entry name" value="RNaseH-like_sf"/>
</dbReference>
<evidence type="ECO:0000256" key="10">
    <source>
        <dbReference type="ARBA" id="ARBA00023254"/>
    </source>
</evidence>
<keyword evidence="6" id="KW-0378">Hydrolase</keyword>
<comment type="similarity">
    <text evidence="11">Belongs to the argonaute family. Piwi subfamily.</text>
</comment>
<evidence type="ECO:0000256" key="2">
    <source>
        <dbReference type="ARBA" id="ARBA00022473"/>
    </source>
</evidence>
<evidence type="ECO:0000256" key="3">
    <source>
        <dbReference type="ARBA" id="ARBA00022481"/>
    </source>
</evidence>
<dbReference type="GO" id="GO:0005634">
    <property type="term" value="C:nucleus"/>
    <property type="evidence" value="ECO:0007669"/>
    <property type="project" value="Ensembl"/>
</dbReference>
<dbReference type="SMART" id="SM00950">
    <property type="entry name" value="Piwi"/>
    <property type="match status" value="1"/>
</dbReference>
<dbReference type="GO" id="GO:0010370">
    <property type="term" value="C:perinucleolar chromocenter"/>
    <property type="evidence" value="ECO:0007669"/>
    <property type="project" value="Ensembl"/>
</dbReference>
<gene>
    <name evidence="16" type="primary">PIWIL2</name>
</gene>
<dbReference type="AlphaFoldDB" id="A0A8C2T287"/>
<dbReference type="Gene3D" id="3.30.420.10">
    <property type="entry name" value="Ribonuclease H-like superfamily/Ribonuclease H"/>
    <property type="match status" value="1"/>
</dbReference>
<evidence type="ECO:0000256" key="12">
    <source>
        <dbReference type="ARBA" id="ARBA00039537"/>
    </source>
</evidence>
<dbReference type="Ensembl" id="ENSCJPT00005010062.1">
    <property type="protein sequence ID" value="ENSCJPP00005006375.1"/>
    <property type="gene ID" value="ENSCJPG00005005954.1"/>
</dbReference>
<feature type="compositionally biased region" description="Polar residues" evidence="13">
    <location>
        <begin position="14"/>
        <end position="25"/>
    </location>
</feature>
<comment type="subcellular location">
    <subcellularLocation>
        <location evidence="1">Cytoplasm</location>
    </subcellularLocation>
</comment>
<dbReference type="PANTHER" id="PTHR22891">
    <property type="entry name" value="EUKARYOTIC TRANSLATION INITIATION FACTOR 2C"/>
    <property type="match status" value="1"/>
</dbReference>
<evidence type="ECO:0000256" key="13">
    <source>
        <dbReference type="SAM" id="MobiDB-lite"/>
    </source>
</evidence>
<keyword evidence="7" id="KW-0810">Translation regulation</keyword>
<dbReference type="GO" id="GO:0141196">
    <property type="term" value="P:transposable element silencing by piRNA-mediated DNA methylation"/>
    <property type="evidence" value="ECO:0007669"/>
    <property type="project" value="Ensembl"/>
</dbReference>
<evidence type="ECO:0000256" key="9">
    <source>
        <dbReference type="ARBA" id="ARBA00023158"/>
    </source>
</evidence>
<dbReference type="GO" id="GO:0071546">
    <property type="term" value="C:pi-body"/>
    <property type="evidence" value="ECO:0007669"/>
    <property type="project" value="Ensembl"/>
</dbReference>
<dbReference type="GO" id="GO:0141006">
    <property type="term" value="P:transposable element silencing by piRNA-mediated heterochromatin formation"/>
    <property type="evidence" value="ECO:0007669"/>
    <property type="project" value="Ensembl"/>
</dbReference>
<dbReference type="GO" id="GO:0042754">
    <property type="term" value="P:negative regulation of circadian rhythm"/>
    <property type="evidence" value="ECO:0007669"/>
    <property type="project" value="Ensembl"/>
</dbReference>
<dbReference type="GO" id="GO:0007283">
    <property type="term" value="P:spermatogenesis"/>
    <property type="evidence" value="ECO:0007669"/>
    <property type="project" value="Ensembl"/>
</dbReference>
<proteinExistence type="inferred from homology"/>
<organism evidence="16 17">
    <name type="scientific">Coturnix japonica</name>
    <name type="common">Japanese quail</name>
    <name type="synonym">Coturnix coturnix japonica</name>
    <dbReference type="NCBI Taxonomy" id="93934"/>
    <lineage>
        <taxon>Eukaryota</taxon>
        <taxon>Metazoa</taxon>
        <taxon>Chordata</taxon>
        <taxon>Craniata</taxon>
        <taxon>Vertebrata</taxon>
        <taxon>Euteleostomi</taxon>
        <taxon>Archelosauria</taxon>
        <taxon>Archosauria</taxon>
        <taxon>Dinosauria</taxon>
        <taxon>Saurischia</taxon>
        <taxon>Theropoda</taxon>
        <taxon>Coelurosauria</taxon>
        <taxon>Aves</taxon>
        <taxon>Neognathae</taxon>
        <taxon>Galloanserae</taxon>
        <taxon>Galliformes</taxon>
        <taxon>Phasianidae</taxon>
        <taxon>Perdicinae</taxon>
        <taxon>Coturnix</taxon>
    </lineage>
</organism>
<dbReference type="Proteomes" id="UP000694412">
    <property type="component" value="Unassembled WGS sequence"/>
</dbReference>